<dbReference type="EMBL" id="LNIX01000001">
    <property type="protein sequence ID" value="OXA65181.1"/>
    <property type="molecule type" value="Genomic_DNA"/>
</dbReference>
<feature type="compositionally biased region" description="Low complexity" evidence="1">
    <location>
        <begin position="213"/>
        <end position="229"/>
    </location>
</feature>
<proteinExistence type="predicted"/>
<sequence>MVVAPFQSATSPEEIGLHDLAGSQIWFIKSYQPTDSNIDFRTSFDLPKWICKGTQVQINIQYFSSLASVTVWPVVDKGATHGRSSYANLPDFNEGWVNFVAYVDIDRSEQIVIDGVIMPMGHFILDEVIFLYAGGDCFDDGTTTGYPVTFTTTRYPTTSRTTYYWDTPSTTDESTTRDYWQDSTTTRPNPTTTRGPTTRDWYESTTDDYWHHPTTTRPNPTTTRAPTTRDWYEPTTDDYWHHPTTTRPNPTTTRGPTTRDWFESTTEDYWHHPTTTRPNPTTTRAPTTRDWYDASSTTDSWHDVTTIAPAEFFFNYTNF</sequence>
<protein>
    <submittedName>
        <fullName evidence="2">Uncharacterized protein</fullName>
    </submittedName>
</protein>
<name>A0A226F7K0_FOLCA</name>
<evidence type="ECO:0000313" key="2">
    <source>
        <dbReference type="EMBL" id="OXA65181.1"/>
    </source>
</evidence>
<reference evidence="2 3" key="1">
    <citation type="submission" date="2015-12" db="EMBL/GenBank/DDBJ databases">
        <title>The genome of Folsomia candida.</title>
        <authorList>
            <person name="Faddeeva A."/>
            <person name="Derks M.F."/>
            <person name="Anvar Y."/>
            <person name="Smit S."/>
            <person name="Van Straalen N."/>
            <person name="Roelofs D."/>
        </authorList>
    </citation>
    <scope>NUCLEOTIDE SEQUENCE [LARGE SCALE GENOMIC DNA]</scope>
    <source>
        <strain evidence="2 3">VU population</strain>
        <tissue evidence="2">Whole body</tissue>
    </source>
</reference>
<evidence type="ECO:0000256" key="1">
    <source>
        <dbReference type="SAM" id="MobiDB-lite"/>
    </source>
</evidence>
<dbReference type="Proteomes" id="UP000198287">
    <property type="component" value="Unassembled WGS sequence"/>
</dbReference>
<gene>
    <name evidence="2" type="ORF">Fcan01_01131</name>
</gene>
<feature type="compositionally biased region" description="Low complexity" evidence="1">
    <location>
        <begin position="184"/>
        <end position="199"/>
    </location>
</feature>
<evidence type="ECO:0000313" key="3">
    <source>
        <dbReference type="Proteomes" id="UP000198287"/>
    </source>
</evidence>
<accession>A0A226F7K0</accession>
<feature type="region of interest" description="Disordered" evidence="1">
    <location>
        <begin position="169"/>
        <end position="229"/>
    </location>
</feature>
<organism evidence="2 3">
    <name type="scientific">Folsomia candida</name>
    <name type="common">Springtail</name>
    <dbReference type="NCBI Taxonomy" id="158441"/>
    <lineage>
        <taxon>Eukaryota</taxon>
        <taxon>Metazoa</taxon>
        <taxon>Ecdysozoa</taxon>
        <taxon>Arthropoda</taxon>
        <taxon>Hexapoda</taxon>
        <taxon>Collembola</taxon>
        <taxon>Entomobryomorpha</taxon>
        <taxon>Isotomoidea</taxon>
        <taxon>Isotomidae</taxon>
        <taxon>Proisotominae</taxon>
        <taxon>Folsomia</taxon>
    </lineage>
</organism>
<dbReference type="AlphaFoldDB" id="A0A226F7K0"/>
<keyword evidence="3" id="KW-1185">Reference proteome</keyword>
<comment type="caution">
    <text evidence="2">The sequence shown here is derived from an EMBL/GenBank/DDBJ whole genome shotgun (WGS) entry which is preliminary data.</text>
</comment>